<comment type="similarity">
    <text evidence="2">Belongs to the JARID1 histone demethylase family.</text>
</comment>
<evidence type="ECO:0000256" key="1">
    <source>
        <dbReference type="ARBA" id="ARBA00004123"/>
    </source>
</evidence>
<dbReference type="GO" id="GO:0000785">
    <property type="term" value="C:chromatin"/>
    <property type="evidence" value="ECO:0007669"/>
    <property type="project" value="TreeGrafter"/>
</dbReference>
<dbReference type="Gene3D" id="2.60.120.650">
    <property type="entry name" value="Cupin"/>
    <property type="match status" value="1"/>
</dbReference>
<dbReference type="EMBL" id="LEKV01005527">
    <property type="protein sequence ID" value="KVH88194.1"/>
    <property type="molecule type" value="Genomic_DNA"/>
</dbReference>
<dbReference type="Gramene" id="KVH88194">
    <property type="protein sequence ID" value="KVH88194"/>
    <property type="gene ID" value="Ccrd_024418"/>
</dbReference>
<dbReference type="SMART" id="SM00558">
    <property type="entry name" value="JmjC"/>
    <property type="match status" value="1"/>
</dbReference>
<name>A0A118JRY5_CYNCS</name>
<evidence type="ECO:0000313" key="6">
    <source>
        <dbReference type="EMBL" id="KVH88194.1"/>
    </source>
</evidence>
<dbReference type="GO" id="GO:0006357">
    <property type="term" value="P:regulation of transcription by RNA polymerase II"/>
    <property type="evidence" value="ECO:0007669"/>
    <property type="project" value="TreeGrafter"/>
</dbReference>
<dbReference type="GO" id="GO:0046872">
    <property type="term" value="F:metal ion binding"/>
    <property type="evidence" value="ECO:0007669"/>
    <property type="project" value="UniProtKB-KW"/>
</dbReference>
<evidence type="ECO:0000256" key="2">
    <source>
        <dbReference type="ARBA" id="ARBA00006801"/>
    </source>
</evidence>
<feature type="domain" description="JmjC" evidence="5">
    <location>
        <begin position="1"/>
        <end position="113"/>
    </location>
</feature>
<protein>
    <submittedName>
        <fullName evidence="6">JmjC domain-containing protein</fullName>
    </submittedName>
</protein>
<dbReference type="GO" id="GO:0032454">
    <property type="term" value="F:histone H3K9 demethylase activity"/>
    <property type="evidence" value="ECO:0007669"/>
    <property type="project" value="InterPro"/>
</dbReference>
<dbReference type="PANTHER" id="PTHR12549">
    <property type="entry name" value="JMJC DOMAIN-CONTAINING HISTONE DEMETHYLATION PROTEIN"/>
    <property type="match status" value="1"/>
</dbReference>
<evidence type="ECO:0000313" key="7">
    <source>
        <dbReference type="Proteomes" id="UP000243975"/>
    </source>
</evidence>
<dbReference type="Pfam" id="PF02373">
    <property type="entry name" value="JmjC"/>
    <property type="match status" value="1"/>
</dbReference>
<organism evidence="6 7">
    <name type="scientific">Cynara cardunculus var. scolymus</name>
    <name type="common">Globe artichoke</name>
    <name type="synonym">Cynara scolymus</name>
    <dbReference type="NCBI Taxonomy" id="59895"/>
    <lineage>
        <taxon>Eukaryota</taxon>
        <taxon>Viridiplantae</taxon>
        <taxon>Streptophyta</taxon>
        <taxon>Embryophyta</taxon>
        <taxon>Tracheophyta</taxon>
        <taxon>Spermatophyta</taxon>
        <taxon>Magnoliopsida</taxon>
        <taxon>eudicotyledons</taxon>
        <taxon>Gunneridae</taxon>
        <taxon>Pentapetalae</taxon>
        <taxon>asterids</taxon>
        <taxon>campanulids</taxon>
        <taxon>Asterales</taxon>
        <taxon>Asteraceae</taxon>
        <taxon>Carduoideae</taxon>
        <taxon>Cardueae</taxon>
        <taxon>Carduinae</taxon>
        <taxon>Cynara</taxon>
    </lineage>
</organism>
<evidence type="ECO:0000256" key="3">
    <source>
        <dbReference type="ARBA" id="ARBA00022723"/>
    </source>
</evidence>
<dbReference type="AlphaFoldDB" id="A0A118JRY5"/>
<dbReference type="PANTHER" id="PTHR12549:SF38">
    <property type="entry name" value="JMJC DOMAIN-CONTAINING HISTONE DEMETHYLASE 2, ISOFORM A"/>
    <property type="match status" value="1"/>
</dbReference>
<comment type="subcellular location">
    <subcellularLocation>
        <location evidence="1">Nucleus</location>
    </subcellularLocation>
</comment>
<dbReference type="SUPFAM" id="SSF51197">
    <property type="entry name" value="Clavaminate synthase-like"/>
    <property type="match status" value="1"/>
</dbReference>
<gene>
    <name evidence="6" type="ORF">Ccrd_024418</name>
</gene>
<comment type="caution">
    <text evidence="6">The sequence shown here is derived from an EMBL/GenBank/DDBJ whole genome shotgun (WGS) entry which is preliminary data.</text>
</comment>
<dbReference type="GO" id="GO:0000118">
    <property type="term" value="C:histone deacetylase complex"/>
    <property type="evidence" value="ECO:0007669"/>
    <property type="project" value="TreeGrafter"/>
</dbReference>
<dbReference type="GO" id="GO:0003712">
    <property type="term" value="F:transcription coregulator activity"/>
    <property type="evidence" value="ECO:0007669"/>
    <property type="project" value="TreeGrafter"/>
</dbReference>
<dbReference type="InterPro" id="IPR045109">
    <property type="entry name" value="LSDs-like"/>
</dbReference>
<dbReference type="GO" id="GO:0031490">
    <property type="term" value="F:chromatin DNA binding"/>
    <property type="evidence" value="ECO:0007669"/>
    <property type="project" value="TreeGrafter"/>
</dbReference>
<reference evidence="6 7" key="1">
    <citation type="journal article" date="2016" name="Sci. Rep.">
        <title>The genome sequence of the outbreeding globe artichoke constructed de novo incorporating a phase-aware low-pass sequencing strategy of F1 progeny.</title>
        <authorList>
            <person name="Scaglione D."/>
            <person name="Reyes-Chin-Wo S."/>
            <person name="Acquadro A."/>
            <person name="Froenicke L."/>
            <person name="Portis E."/>
            <person name="Beitel C."/>
            <person name="Tirone M."/>
            <person name="Mauro R."/>
            <person name="Lo Monaco A."/>
            <person name="Mauromicale G."/>
            <person name="Faccioli P."/>
            <person name="Cattivelli L."/>
            <person name="Rieseberg L."/>
            <person name="Michelmore R."/>
            <person name="Lanteri S."/>
        </authorList>
    </citation>
    <scope>NUCLEOTIDE SEQUENCE [LARGE SCALE GENOMIC DNA]</scope>
    <source>
        <strain evidence="6">2C</strain>
    </source>
</reference>
<keyword evidence="3" id="KW-0479">Metal-binding</keyword>
<keyword evidence="7" id="KW-1185">Reference proteome</keyword>
<accession>A0A118JRY5</accession>
<dbReference type="PROSITE" id="PS51184">
    <property type="entry name" value="JMJC"/>
    <property type="match status" value="1"/>
</dbReference>
<proteinExistence type="inferred from homology"/>
<keyword evidence="4" id="KW-0539">Nucleus</keyword>
<evidence type="ECO:0000256" key="4">
    <source>
        <dbReference type="ARBA" id="ARBA00023242"/>
    </source>
</evidence>
<evidence type="ECO:0000259" key="5">
    <source>
        <dbReference type="PROSITE" id="PS51184"/>
    </source>
</evidence>
<dbReference type="InterPro" id="IPR003347">
    <property type="entry name" value="JmjC_dom"/>
</dbReference>
<sequence length="190" mass="22009">MIGRNILLSNTSIVYGGALWDIFRRQDVPKLTEYLNKHQKEFCGINNTPMRSVLKEEFGVEPWTFEQYLGEAVFIPAGCPHQVRNRQSFIKVALDYVSFDNVEECIRLTEEFQQVKDLRSLVILVLNKHLLGLLDGKMYKDDPLTAMYGPMTRSRRKKMQEALANLIISAPLEEIQDVKPNWKNYLMLLG</sequence>
<dbReference type="Proteomes" id="UP000243975">
    <property type="component" value="Unassembled WGS sequence"/>
</dbReference>